<proteinExistence type="inferred from homology"/>
<dbReference type="PANTHER" id="PTHR11953">
    <property type="entry name" value="EXOSOME COMPLEX COMPONENT"/>
    <property type="match status" value="1"/>
</dbReference>
<protein>
    <recommendedName>
        <fullName evidence="10">Exoribonuclease phosphorolytic domain-containing protein</fullName>
    </recommendedName>
</protein>
<dbReference type="Proteomes" id="UP000449547">
    <property type="component" value="Unassembled WGS sequence"/>
</dbReference>
<gene>
    <name evidence="11" type="ORF">DIURU_000021</name>
</gene>
<dbReference type="GO" id="GO:0034475">
    <property type="term" value="P:U4 snRNA 3'-end processing"/>
    <property type="evidence" value="ECO:0007669"/>
    <property type="project" value="TreeGrafter"/>
</dbReference>
<dbReference type="EMBL" id="SWFT01000004">
    <property type="protein sequence ID" value="KAA8908708.1"/>
    <property type="molecule type" value="Genomic_DNA"/>
</dbReference>
<sequence length="240" mass="25430">MDRRRLLGPANAITPAVGISSNPKDNEPEKDVTMSDATTEDKFFVQAGNIDNANGSCYMEVGDGSIILACSVYGPRPINNSFISRGSFSVETKFMPHVPQGTDGAPNFSELTGVEQRLSSFVETSLLPSVLLSKYPKSTIDVYVHVMACDDPSNLHRLASWMVNCASVALVDAEIEVRDVVTSGASGAGVASFMALADDGIVGMWLDGDASGVTTTLDACATKANAIRANINSYLLNRTP</sequence>
<evidence type="ECO:0000256" key="4">
    <source>
        <dbReference type="ARBA" id="ARBA00022490"/>
    </source>
</evidence>
<dbReference type="VEuPathDB" id="FungiDB:DIURU_000021"/>
<dbReference type="OrthoDB" id="2504340at2759"/>
<organism evidence="11 12">
    <name type="scientific">Diutina rugosa</name>
    <name type="common">Yeast</name>
    <name type="synonym">Candida rugosa</name>
    <dbReference type="NCBI Taxonomy" id="5481"/>
    <lineage>
        <taxon>Eukaryota</taxon>
        <taxon>Fungi</taxon>
        <taxon>Dikarya</taxon>
        <taxon>Ascomycota</taxon>
        <taxon>Saccharomycotina</taxon>
        <taxon>Pichiomycetes</taxon>
        <taxon>Debaryomycetaceae</taxon>
        <taxon>Diutina</taxon>
    </lineage>
</organism>
<feature type="domain" description="Exoribonuclease phosphorolytic" evidence="10">
    <location>
        <begin position="43"/>
        <end position="176"/>
    </location>
</feature>
<name>A0A642UZZ4_DIURU</name>
<dbReference type="PANTHER" id="PTHR11953:SF2">
    <property type="entry name" value="EXOSOME COMPLEX COMPONENT MTR3"/>
    <property type="match status" value="1"/>
</dbReference>
<keyword evidence="8" id="KW-0539">Nucleus</keyword>
<evidence type="ECO:0000256" key="8">
    <source>
        <dbReference type="ARBA" id="ARBA00023242"/>
    </source>
</evidence>
<evidence type="ECO:0000256" key="6">
    <source>
        <dbReference type="ARBA" id="ARBA00022835"/>
    </source>
</evidence>
<dbReference type="InterPro" id="IPR001247">
    <property type="entry name" value="ExoRNase_PH_dom1"/>
</dbReference>
<dbReference type="InterPro" id="IPR050080">
    <property type="entry name" value="RNase_PH"/>
</dbReference>
<evidence type="ECO:0000256" key="7">
    <source>
        <dbReference type="ARBA" id="ARBA00022884"/>
    </source>
</evidence>
<dbReference type="GeneID" id="54778674"/>
<comment type="caution">
    <text evidence="11">The sequence shown here is derived from an EMBL/GenBank/DDBJ whole genome shotgun (WGS) entry which is preliminary data.</text>
</comment>
<dbReference type="Pfam" id="PF01138">
    <property type="entry name" value="RNase_PH"/>
    <property type="match status" value="1"/>
</dbReference>
<keyword evidence="12" id="KW-1185">Reference proteome</keyword>
<dbReference type="GO" id="GO:0005730">
    <property type="term" value="C:nucleolus"/>
    <property type="evidence" value="ECO:0007669"/>
    <property type="project" value="TreeGrafter"/>
</dbReference>
<comment type="similarity">
    <text evidence="3">Belongs to the RNase PH family.</text>
</comment>
<reference evidence="11 12" key="1">
    <citation type="submission" date="2019-07" db="EMBL/GenBank/DDBJ databases">
        <title>Genome assembly of two rare yeast pathogens: Diutina rugosa and Trichomonascus ciferrii.</title>
        <authorList>
            <person name="Mixao V."/>
            <person name="Saus E."/>
            <person name="Hansen A."/>
            <person name="Lass-Flor C."/>
            <person name="Gabaldon T."/>
        </authorList>
    </citation>
    <scope>NUCLEOTIDE SEQUENCE [LARGE SCALE GENOMIC DNA]</scope>
    <source>
        <strain evidence="11 12">CBS 613</strain>
    </source>
</reference>
<feature type="compositionally biased region" description="Basic and acidic residues" evidence="9">
    <location>
        <begin position="24"/>
        <end position="37"/>
    </location>
</feature>
<dbReference type="InterPro" id="IPR020568">
    <property type="entry name" value="Ribosomal_Su5_D2-typ_SF"/>
</dbReference>
<dbReference type="GO" id="GO:0003723">
    <property type="term" value="F:RNA binding"/>
    <property type="evidence" value="ECO:0007669"/>
    <property type="project" value="UniProtKB-KW"/>
</dbReference>
<dbReference type="GO" id="GO:0000176">
    <property type="term" value="C:nuclear exosome (RNase complex)"/>
    <property type="evidence" value="ECO:0007669"/>
    <property type="project" value="TreeGrafter"/>
</dbReference>
<accession>A0A642UZZ4</accession>
<dbReference type="SUPFAM" id="SSF54211">
    <property type="entry name" value="Ribosomal protein S5 domain 2-like"/>
    <property type="match status" value="1"/>
</dbReference>
<keyword evidence="6" id="KW-0271">Exosome</keyword>
<dbReference type="Gene3D" id="3.30.230.70">
    <property type="entry name" value="GHMP Kinase, N-terminal domain"/>
    <property type="match status" value="1"/>
</dbReference>
<evidence type="ECO:0000313" key="11">
    <source>
        <dbReference type="EMBL" id="KAA8908708.1"/>
    </source>
</evidence>
<dbReference type="GO" id="GO:0016075">
    <property type="term" value="P:rRNA catabolic process"/>
    <property type="evidence" value="ECO:0007669"/>
    <property type="project" value="TreeGrafter"/>
</dbReference>
<evidence type="ECO:0000313" key="12">
    <source>
        <dbReference type="Proteomes" id="UP000449547"/>
    </source>
</evidence>
<dbReference type="InterPro" id="IPR027408">
    <property type="entry name" value="PNPase/RNase_PH_dom_sf"/>
</dbReference>
<dbReference type="GO" id="GO:0071038">
    <property type="term" value="P:TRAMP-dependent tRNA surveillance pathway"/>
    <property type="evidence" value="ECO:0007669"/>
    <property type="project" value="UniProtKB-ARBA"/>
</dbReference>
<dbReference type="OMA" id="ILPTCIN"/>
<evidence type="ECO:0000256" key="3">
    <source>
        <dbReference type="ARBA" id="ARBA00006678"/>
    </source>
</evidence>
<keyword evidence="4" id="KW-0963">Cytoplasm</keyword>
<keyword evidence="7" id="KW-0694">RNA-binding</keyword>
<evidence type="ECO:0000256" key="9">
    <source>
        <dbReference type="SAM" id="MobiDB-lite"/>
    </source>
</evidence>
<dbReference type="GO" id="GO:0071051">
    <property type="term" value="P:poly(A)-dependent snoRNA 3'-end processing"/>
    <property type="evidence" value="ECO:0007669"/>
    <property type="project" value="TreeGrafter"/>
</dbReference>
<keyword evidence="5" id="KW-0698">rRNA processing</keyword>
<evidence type="ECO:0000259" key="10">
    <source>
        <dbReference type="Pfam" id="PF01138"/>
    </source>
</evidence>
<dbReference type="GO" id="GO:0000467">
    <property type="term" value="P:exonucleolytic trimming to generate mature 3'-end of 5.8S rRNA from tricistronic rRNA transcript (SSU-rRNA, 5.8S rRNA, LSU-rRNA)"/>
    <property type="evidence" value="ECO:0007669"/>
    <property type="project" value="UniProtKB-ARBA"/>
</dbReference>
<dbReference type="GO" id="GO:0071028">
    <property type="term" value="P:nuclear mRNA surveillance"/>
    <property type="evidence" value="ECO:0007669"/>
    <property type="project" value="TreeGrafter"/>
</dbReference>
<comment type="subcellular location">
    <subcellularLocation>
        <location evidence="2">Cytoplasm</location>
    </subcellularLocation>
    <subcellularLocation>
        <location evidence="1">Nucleus</location>
    </subcellularLocation>
</comment>
<evidence type="ECO:0000256" key="2">
    <source>
        <dbReference type="ARBA" id="ARBA00004496"/>
    </source>
</evidence>
<dbReference type="GO" id="GO:0000177">
    <property type="term" value="C:cytoplasmic exosome (RNase complex)"/>
    <property type="evidence" value="ECO:0007669"/>
    <property type="project" value="UniProtKB-ARBA"/>
</dbReference>
<dbReference type="AlphaFoldDB" id="A0A642UZZ4"/>
<evidence type="ECO:0000256" key="5">
    <source>
        <dbReference type="ARBA" id="ARBA00022552"/>
    </source>
</evidence>
<feature type="region of interest" description="Disordered" evidence="9">
    <location>
        <begin position="1"/>
        <end position="37"/>
    </location>
</feature>
<dbReference type="RefSeq" id="XP_034015136.1">
    <property type="nucleotide sequence ID" value="XM_034154714.1"/>
</dbReference>
<evidence type="ECO:0000256" key="1">
    <source>
        <dbReference type="ARBA" id="ARBA00004123"/>
    </source>
</evidence>